<sequence length="82" mass="9618">MQFTGDSIQRFTSGNFLVIKANRFHRWKFDEAYFEVTPADVRSVHFCENSWERFSLHARTQPFAGYLPEGTGWDTLRSLKAI</sequence>
<gene>
    <name evidence="1" type="ORF">DC20_21565</name>
</gene>
<keyword evidence="1" id="KW-0614">Plasmid</keyword>
<organism evidence="1 2">
    <name type="scientific">Rufibacter tibetensis</name>
    <dbReference type="NCBI Taxonomy" id="512763"/>
    <lineage>
        <taxon>Bacteria</taxon>
        <taxon>Pseudomonadati</taxon>
        <taxon>Bacteroidota</taxon>
        <taxon>Cytophagia</taxon>
        <taxon>Cytophagales</taxon>
        <taxon>Hymenobacteraceae</taxon>
        <taxon>Rufibacter</taxon>
    </lineage>
</organism>
<keyword evidence="2" id="KW-1185">Reference proteome</keyword>
<dbReference type="KEGG" id="rti:DC20_21565"/>
<evidence type="ECO:0000313" key="1">
    <source>
        <dbReference type="EMBL" id="ALJ01653.1"/>
    </source>
</evidence>
<protein>
    <submittedName>
        <fullName evidence="1">Uncharacterized protein</fullName>
    </submittedName>
</protein>
<accession>A0A0P0D1K1</accession>
<reference evidence="1 2" key="1">
    <citation type="submission" date="2015-08" db="EMBL/GenBank/DDBJ databases">
        <title>Complete genome sequence of Rufibacter tibetensis strain 1351t, a radiation-resistant bacterium from tibet plateau.</title>
        <authorList>
            <person name="Dai J."/>
        </authorList>
    </citation>
    <scope>NUCLEOTIDE SEQUENCE [LARGE SCALE GENOMIC DNA]</scope>
    <source>
        <strain evidence="1 2">1351</strain>
        <plasmid evidence="1 2">1</plasmid>
    </source>
</reference>
<dbReference type="Proteomes" id="UP000061382">
    <property type="component" value="Plasmid 1"/>
</dbReference>
<dbReference type="EMBL" id="CP012644">
    <property type="protein sequence ID" value="ALJ01653.1"/>
    <property type="molecule type" value="Genomic_DNA"/>
</dbReference>
<name>A0A0P0D1K1_9BACT</name>
<evidence type="ECO:0000313" key="2">
    <source>
        <dbReference type="Proteomes" id="UP000061382"/>
    </source>
</evidence>
<dbReference type="AlphaFoldDB" id="A0A0P0D1K1"/>
<proteinExistence type="predicted"/>
<dbReference type="PATRIC" id="fig|512763.3.peg.4742"/>
<geneLocation type="plasmid" evidence="1 2">
    <name>1</name>
</geneLocation>